<protein>
    <submittedName>
        <fullName evidence="1">Uncharacterized protein</fullName>
    </submittedName>
</protein>
<name>A0A5B7D2T1_PORTR</name>
<comment type="caution">
    <text evidence="1">The sequence shown here is derived from an EMBL/GenBank/DDBJ whole genome shotgun (WGS) entry which is preliminary data.</text>
</comment>
<dbReference type="Proteomes" id="UP000324222">
    <property type="component" value="Unassembled WGS sequence"/>
</dbReference>
<dbReference type="EMBL" id="VSRR010000466">
    <property type="protein sequence ID" value="MPC15949.1"/>
    <property type="molecule type" value="Genomic_DNA"/>
</dbReference>
<proteinExistence type="predicted"/>
<reference evidence="1 2" key="1">
    <citation type="submission" date="2019-05" db="EMBL/GenBank/DDBJ databases">
        <title>Another draft genome of Portunus trituberculatus and its Hox gene families provides insights of decapod evolution.</title>
        <authorList>
            <person name="Jeong J.-H."/>
            <person name="Song I."/>
            <person name="Kim S."/>
            <person name="Choi T."/>
            <person name="Kim D."/>
            <person name="Ryu S."/>
            <person name="Kim W."/>
        </authorList>
    </citation>
    <scope>NUCLEOTIDE SEQUENCE [LARGE SCALE GENOMIC DNA]</scope>
    <source>
        <tissue evidence="1">Muscle</tissue>
    </source>
</reference>
<dbReference type="AlphaFoldDB" id="A0A5B7D2T1"/>
<sequence length="88" mass="9335">MASIAQVSQLLSVVRGTVGRAAWVSGTVLTGSNSSLVVCYQNSEVLSRGSWECGGLSNSSPVTWLPYKTYCEGRPPLAGLRLNPYTPT</sequence>
<gene>
    <name evidence="1" type="ORF">E2C01_008754</name>
</gene>
<evidence type="ECO:0000313" key="2">
    <source>
        <dbReference type="Proteomes" id="UP000324222"/>
    </source>
</evidence>
<accession>A0A5B7D2T1</accession>
<keyword evidence="2" id="KW-1185">Reference proteome</keyword>
<organism evidence="1 2">
    <name type="scientific">Portunus trituberculatus</name>
    <name type="common">Swimming crab</name>
    <name type="synonym">Neptunus trituberculatus</name>
    <dbReference type="NCBI Taxonomy" id="210409"/>
    <lineage>
        <taxon>Eukaryota</taxon>
        <taxon>Metazoa</taxon>
        <taxon>Ecdysozoa</taxon>
        <taxon>Arthropoda</taxon>
        <taxon>Crustacea</taxon>
        <taxon>Multicrustacea</taxon>
        <taxon>Malacostraca</taxon>
        <taxon>Eumalacostraca</taxon>
        <taxon>Eucarida</taxon>
        <taxon>Decapoda</taxon>
        <taxon>Pleocyemata</taxon>
        <taxon>Brachyura</taxon>
        <taxon>Eubrachyura</taxon>
        <taxon>Portunoidea</taxon>
        <taxon>Portunidae</taxon>
        <taxon>Portuninae</taxon>
        <taxon>Portunus</taxon>
    </lineage>
</organism>
<evidence type="ECO:0000313" key="1">
    <source>
        <dbReference type="EMBL" id="MPC15949.1"/>
    </source>
</evidence>